<feature type="domain" description="ALK/LTK-like glycine-rich" evidence="16">
    <location>
        <begin position="10"/>
        <end position="144"/>
    </location>
</feature>
<evidence type="ECO:0000256" key="10">
    <source>
        <dbReference type="ARBA" id="ARBA00022989"/>
    </source>
</evidence>
<keyword evidence="12" id="KW-0829">Tyrosine-protein kinase</keyword>
<dbReference type="GO" id="GO:0005524">
    <property type="term" value="F:ATP binding"/>
    <property type="evidence" value="ECO:0007669"/>
    <property type="project" value="UniProtKB-KW"/>
</dbReference>
<dbReference type="EMBL" id="DS113305">
    <property type="protein sequence ID" value="EAY12228.1"/>
    <property type="molecule type" value="Genomic_DNA"/>
</dbReference>
<keyword evidence="7" id="KW-0547">Nucleotide-binding</keyword>
<keyword evidence="14" id="KW-0675">Receptor</keyword>
<keyword evidence="13" id="KW-1015">Disulfide bond</keyword>
<evidence type="ECO:0000256" key="6">
    <source>
        <dbReference type="ARBA" id="ARBA00022729"/>
    </source>
</evidence>
<keyword evidence="10" id="KW-1133">Transmembrane helix</keyword>
<accession>A2E520</accession>
<keyword evidence="18" id="KW-1185">Reference proteome</keyword>
<dbReference type="VEuPathDB" id="TrichDB:TVAGG3_0420530"/>
<sequence>MRSVDYIYPITNSTSGTQTSPGIGSSNGGRNGGFCFGGNCGDDRHGSGGGSGYYGGGSGGFVGNRVTSGSGGSSYMSGYKGCRAIAKDSTKFNIFHEDSSIHYSGLTFYSPVIKDGKDLILCTDSIVCTEEGHFGYGYARITIYEQHDPVTIRLCRPFVPYSSIAVFILMNSE</sequence>
<evidence type="ECO:0000256" key="7">
    <source>
        <dbReference type="ARBA" id="ARBA00022741"/>
    </source>
</evidence>
<keyword evidence="9" id="KW-0067">ATP-binding</keyword>
<dbReference type="VEuPathDB" id="TrichDB:TVAG_027810"/>
<keyword evidence="8" id="KW-0418">Kinase</keyword>
<keyword evidence="11" id="KW-0472">Membrane</keyword>
<organism evidence="17 18">
    <name type="scientific">Trichomonas vaginalis (strain ATCC PRA-98 / G3)</name>
    <dbReference type="NCBI Taxonomy" id="412133"/>
    <lineage>
        <taxon>Eukaryota</taxon>
        <taxon>Metamonada</taxon>
        <taxon>Parabasalia</taxon>
        <taxon>Trichomonadida</taxon>
        <taxon>Trichomonadidae</taxon>
        <taxon>Trichomonas</taxon>
    </lineage>
</organism>
<dbReference type="Proteomes" id="UP000001542">
    <property type="component" value="Unassembled WGS sequence"/>
</dbReference>
<keyword evidence="3" id="KW-1003">Cell membrane</keyword>
<evidence type="ECO:0000256" key="4">
    <source>
        <dbReference type="ARBA" id="ARBA00022679"/>
    </source>
</evidence>
<dbReference type="AlphaFoldDB" id="A2E520"/>
<reference evidence="17" key="2">
    <citation type="journal article" date="2007" name="Science">
        <title>Draft genome sequence of the sexually transmitted pathogen Trichomonas vaginalis.</title>
        <authorList>
            <person name="Carlton J.M."/>
            <person name="Hirt R.P."/>
            <person name="Silva J.C."/>
            <person name="Delcher A.L."/>
            <person name="Schatz M."/>
            <person name="Zhao Q."/>
            <person name="Wortman J.R."/>
            <person name="Bidwell S.L."/>
            <person name="Alsmark U.C.M."/>
            <person name="Besteiro S."/>
            <person name="Sicheritz-Ponten T."/>
            <person name="Noel C.J."/>
            <person name="Dacks J.B."/>
            <person name="Foster P.G."/>
            <person name="Simillion C."/>
            <person name="Van de Peer Y."/>
            <person name="Miranda-Saavedra D."/>
            <person name="Barton G.J."/>
            <person name="Westrop G.D."/>
            <person name="Mueller S."/>
            <person name="Dessi D."/>
            <person name="Fiori P.L."/>
            <person name="Ren Q."/>
            <person name="Paulsen I."/>
            <person name="Zhang H."/>
            <person name="Bastida-Corcuera F.D."/>
            <person name="Simoes-Barbosa A."/>
            <person name="Brown M.T."/>
            <person name="Hayes R.D."/>
            <person name="Mukherjee M."/>
            <person name="Okumura C.Y."/>
            <person name="Schneider R."/>
            <person name="Smith A.J."/>
            <person name="Vanacova S."/>
            <person name="Villalvazo M."/>
            <person name="Haas B.J."/>
            <person name="Pertea M."/>
            <person name="Feldblyum T.V."/>
            <person name="Utterback T.R."/>
            <person name="Shu C.L."/>
            <person name="Osoegawa K."/>
            <person name="de Jong P.J."/>
            <person name="Hrdy I."/>
            <person name="Horvathova L."/>
            <person name="Zubacova Z."/>
            <person name="Dolezal P."/>
            <person name="Malik S.B."/>
            <person name="Logsdon J.M. Jr."/>
            <person name="Henze K."/>
            <person name="Gupta A."/>
            <person name="Wang C.C."/>
            <person name="Dunne R.L."/>
            <person name="Upcroft J.A."/>
            <person name="Upcroft P."/>
            <person name="White O."/>
            <person name="Salzberg S.L."/>
            <person name="Tang P."/>
            <person name="Chiu C.-H."/>
            <person name="Lee Y.-S."/>
            <person name="Embley T.M."/>
            <person name="Coombs G.H."/>
            <person name="Mottram J.C."/>
            <person name="Tachezy J."/>
            <person name="Fraser-Liggett C.M."/>
            <person name="Johnson P.J."/>
        </authorList>
    </citation>
    <scope>NUCLEOTIDE SEQUENCE [LARGE SCALE GENOMIC DNA]</scope>
    <source>
        <strain evidence="17">G3</strain>
    </source>
</reference>
<comment type="subcellular location">
    <subcellularLocation>
        <location evidence="1">Cell membrane</location>
        <topology evidence="1">Single-pass type I membrane protein</topology>
    </subcellularLocation>
</comment>
<dbReference type="RefSeq" id="XP_001324451.1">
    <property type="nucleotide sequence ID" value="XM_001324416.1"/>
</dbReference>
<dbReference type="GO" id="GO:0004714">
    <property type="term" value="F:transmembrane receptor protein tyrosine kinase activity"/>
    <property type="evidence" value="ECO:0007669"/>
    <property type="project" value="UniProtKB-EC"/>
</dbReference>
<proteinExistence type="predicted"/>
<evidence type="ECO:0000313" key="18">
    <source>
        <dbReference type="Proteomes" id="UP000001542"/>
    </source>
</evidence>
<keyword evidence="4" id="KW-0808">Transferase</keyword>
<dbReference type="InterPro" id="IPR055163">
    <property type="entry name" value="ALK/LTK-like_GRD"/>
</dbReference>
<dbReference type="InParanoid" id="A2E520"/>
<evidence type="ECO:0000256" key="8">
    <source>
        <dbReference type="ARBA" id="ARBA00022777"/>
    </source>
</evidence>
<dbReference type="EC" id="2.7.10.1" evidence="2"/>
<keyword evidence="15" id="KW-0325">Glycoprotein</keyword>
<evidence type="ECO:0000256" key="5">
    <source>
        <dbReference type="ARBA" id="ARBA00022692"/>
    </source>
</evidence>
<keyword evidence="5" id="KW-0812">Transmembrane</keyword>
<evidence type="ECO:0000256" key="15">
    <source>
        <dbReference type="ARBA" id="ARBA00023180"/>
    </source>
</evidence>
<evidence type="ECO:0000256" key="9">
    <source>
        <dbReference type="ARBA" id="ARBA00022840"/>
    </source>
</evidence>
<evidence type="ECO:0000256" key="14">
    <source>
        <dbReference type="ARBA" id="ARBA00023170"/>
    </source>
</evidence>
<evidence type="ECO:0000256" key="13">
    <source>
        <dbReference type="ARBA" id="ARBA00023157"/>
    </source>
</evidence>
<name>A2E520_TRIV3</name>
<protein>
    <recommendedName>
        <fullName evidence="2">receptor protein-tyrosine kinase</fullName>
        <ecNumber evidence="2">2.7.10.1</ecNumber>
    </recommendedName>
</protein>
<reference evidence="17" key="1">
    <citation type="submission" date="2006-10" db="EMBL/GenBank/DDBJ databases">
        <authorList>
            <person name="Amadeo P."/>
            <person name="Zhao Q."/>
            <person name="Wortman J."/>
            <person name="Fraser-Liggett C."/>
            <person name="Carlton J."/>
        </authorList>
    </citation>
    <scope>NUCLEOTIDE SEQUENCE</scope>
    <source>
        <strain evidence="17">G3</strain>
    </source>
</reference>
<evidence type="ECO:0000256" key="11">
    <source>
        <dbReference type="ARBA" id="ARBA00023136"/>
    </source>
</evidence>
<dbReference type="Pfam" id="PF12810">
    <property type="entry name" value="ALK_LTK_GRD"/>
    <property type="match status" value="1"/>
</dbReference>
<dbReference type="KEGG" id="tva:4770190"/>
<evidence type="ECO:0000256" key="3">
    <source>
        <dbReference type="ARBA" id="ARBA00022475"/>
    </source>
</evidence>
<dbReference type="GO" id="GO:0005886">
    <property type="term" value="C:plasma membrane"/>
    <property type="evidence" value="ECO:0007669"/>
    <property type="project" value="UniProtKB-SubCell"/>
</dbReference>
<evidence type="ECO:0000256" key="1">
    <source>
        <dbReference type="ARBA" id="ARBA00004251"/>
    </source>
</evidence>
<evidence type="ECO:0000256" key="12">
    <source>
        <dbReference type="ARBA" id="ARBA00023137"/>
    </source>
</evidence>
<evidence type="ECO:0000259" key="16">
    <source>
        <dbReference type="Pfam" id="PF12810"/>
    </source>
</evidence>
<evidence type="ECO:0000256" key="2">
    <source>
        <dbReference type="ARBA" id="ARBA00011902"/>
    </source>
</evidence>
<evidence type="ECO:0000313" key="17">
    <source>
        <dbReference type="EMBL" id="EAY12228.1"/>
    </source>
</evidence>
<gene>
    <name evidence="17" type="ORF">TVAG_027810</name>
</gene>
<keyword evidence="6" id="KW-0732">Signal</keyword>